<dbReference type="OrthoDB" id="2488958at2759"/>
<protein>
    <submittedName>
        <fullName evidence="1">977_t:CDS:1</fullName>
    </submittedName>
</protein>
<keyword evidence="2" id="KW-1185">Reference proteome</keyword>
<dbReference type="Proteomes" id="UP000789396">
    <property type="component" value="Unassembled WGS sequence"/>
</dbReference>
<reference evidence="1" key="1">
    <citation type="submission" date="2021-06" db="EMBL/GenBank/DDBJ databases">
        <authorList>
            <person name="Kallberg Y."/>
            <person name="Tangrot J."/>
            <person name="Rosling A."/>
        </authorList>
    </citation>
    <scope>NUCLEOTIDE SEQUENCE</scope>
    <source>
        <strain evidence="1">IN212</strain>
    </source>
</reference>
<accession>A0A9N9JG96</accession>
<comment type="caution">
    <text evidence="1">The sequence shown here is derived from an EMBL/GenBank/DDBJ whole genome shotgun (WGS) entry which is preliminary data.</text>
</comment>
<evidence type="ECO:0000313" key="1">
    <source>
        <dbReference type="EMBL" id="CAG8780900.1"/>
    </source>
</evidence>
<gene>
    <name evidence="1" type="ORF">RFULGI_LOCUS15815</name>
</gene>
<organism evidence="1 2">
    <name type="scientific">Racocetra fulgida</name>
    <dbReference type="NCBI Taxonomy" id="60492"/>
    <lineage>
        <taxon>Eukaryota</taxon>
        <taxon>Fungi</taxon>
        <taxon>Fungi incertae sedis</taxon>
        <taxon>Mucoromycota</taxon>
        <taxon>Glomeromycotina</taxon>
        <taxon>Glomeromycetes</taxon>
        <taxon>Diversisporales</taxon>
        <taxon>Gigasporaceae</taxon>
        <taxon>Racocetra</taxon>
    </lineage>
</organism>
<dbReference type="EMBL" id="CAJVPZ010052711">
    <property type="protein sequence ID" value="CAG8780900.1"/>
    <property type="molecule type" value="Genomic_DNA"/>
</dbReference>
<feature type="non-terminal residue" evidence="1">
    <location>
        <position position="1"/>
    </location>
</feature>
<feature type="non-terminal residue" evidence="1">
    <location>
        <position position="157"/>
    </location>
</feature>
<evidence type="ECO:0000313" key="2">
    <source>
        <dbReference type="Proteomes" id="UP000789396"/>
    </source>
</evidence>
<proteinExistence type="predicted"/>
<name>A0A9N9JG96_9GLOM</name>
<dbReference type="AlphaFoldDB" id="A0A9N9JG96"/>
<sequence length="157" mass="17935">LEKKNKADTANLTVENIKLKDRVTKLEQIQTHNYNKKHIAKLDDNIEKIKQVSTLVPEEQYSANINAFCEMNSESNIKQIDSQYSNISASDITNNTSNSDESDSAFSNIFENVSDTISNPDIYRVHKENSNEIREGNQKKKLQNQGLVQNVFDIQNK</sequence>